<dbReference type="EMBL" id="MLQM01000146">
    <property type="protein sequence ID" value="OHU98347.1"/>
    <property type="molecule type" value="Genomic_DNA"/>
</dbReference>
<dbReference type="PANTHER" id="PTHR30055">
    <property type="entry name" value="HTH-TYPE TRANSCRIPTIONAL REGULATOR RUTR"/>
    <property type="match status" value="1"/>
</dbReference>
<dbReference type="GO" id="GO:0003700">
    <property type="term" value="F:DNA-binding transcription factor activity"/>
    <property type="evidence" value="ECO:0007669"/>
    <property type="project" value="TreeGrafter"/>
</dbReference>
<feature type="domain" description="HTH tetR-type" evidence="3">
    <location>
        <begin position="2"/>
        <end position="63"/>
    </location>
</feature>
<dbReference type="Proteomes" id="UP000179734">
    <property type="component" value="Unassembled WGS sequence"/>
</dbReference>
<reference evidence="5" key="3">
    <citation type="submission" date="2018-01" db="EMBL/GenBank/DDBJ databases">
        <authorList>
            <person name="Gaut B.S."/>
            <person name="Morton B.R."/>
            <person name="Clegg M.T."/>
            <person name="Duvall M.R."/>
        </authorList>
    </citation>
    <scope>NUCLEOTIDE SEQUENCE</scope>
    <source>
        <strain evidence="5">ATCC BAA-2683</strain>
    </source>
</reference>
<sequence>MEQRRSLILAVAREEFLAQGGYAGARIQAVADAAGVTSALIYKHFESKEVLFEEAIMAPLHELLAARIEEVRTLPPDPTGTAQRESTRRFMRTLLRTFAESVPALGVILFGERDVARRFYGAHFRPLIDAAVEASKANLSRWPHRDFDLETAISAAFGAAFWTALDLSMRGGMPDQLDLPALDAQADRLADLLIDGISAPPRPHE</sequence>
<accession>A0A1S1NEX2</accession>
<dbReference type="Pfam" id="PF00440">
    <property type="entry name" value="TetR_N"/>
    <property type="match status" value="1"/>
</dbReference>
<dbReference type="PANTHER" id="PTHR30055:SF223">
    <property type="entry name" value="HTH-TYPE TRANSCRIPTIONAL REGULATOR UIDR"/>
    <property type="match status" value="1"/>
</dbReference>
<name>A0A1S1NEX2_9MYCO</name>
<dbReference type="AlphaFoldDB" id="A0A1S1NEX2"/>
<feature type="DNA-binding region" description="H-T-H motif" evidence="2">
    <location>
        <begin position="26"/>
        <end position="45"/>
    </location>
</feature>
<evidence type="ECO:0000313" key="4">
    <source>
        <dbReference type="EMBL" id="OHU98347.1"/>
    </source>
</evidence>
<dbReference type="Proteomes" id="UP000238296">
    <property type="component" value="Unassembled WGS sequence"/>
</dbReference>
<evidence type="ECO:0000313" key="6">
    <source>
        <dbReference type="Proteomes" id="UP000179734"/>
    </source>
</evidence>
<evidence type="ECO:0000259" key="3">
    <source>
        <dbReference type="PROSITE" id="PS50977"/>
    </source>
</evidence>
<protein>
    <submittedName>
        <fullName evidence="5">Nucleoid occlusion factor SlmA</fullName>
    </submittedName>
</protein>
<evidence type="ECO:0000313" key="5">
    <source>
        <dbReference type="EMBL" id="PQM45178.1"/>
    </source>
</evidence>
<keyword evidence="6" id="KW-1185">Reference proteome</keyword>
<organism evidence="4 6">
    <name type="scientific">Mycobacterium talmoniae</name>
    <dbReference type="NCBI Taxonomy" id="1858794"/>
    <lineage>
        <taxon>Bacteria</taxon>
        <taxon>Bacillati</taxon>
        <taxon>Actinomycetota</taxon>
        <taxon>Actinomycetes</taxon>
        <taxon>Mycobacteriales</taxon>
        <taxon>Mycobacteriaceae</taxon>
        <taxon>Mycobacterium</taxon>
    </lineage>
</organism>
<dbReference type="InterPro" id="IPR050109">
    <property type="entry name" value="HTH-type_TetR-like_transc_reg"/>
</dbReference>
<proteinExistence type="predicted"/>
<evidence type="ECO:0000256" key="1">
    <source>
        <dbReference type="ARBA" id="ARBA00023125"/>
    </source>
</evidence>
<dbReference type="EMBL" id="PPEA01000662">
    <property type="protein sequence ID" value="PQM45178.1"/>
    <property type="molecule type" value="Genomic_DNA"/>
</dbReference>
<comment type="caution">
    <text evidence="4">The sequence shown here is derived from an EMBL/GenBank/DDBJ whole genome shotgun (WGS) entry which is preliminary data.</text>
</comment>
<dbReference type="InterPro" id="IPR009057">
    <property type="entry name" value="Homeodomain-like_sf"/>
</dbReference>
<keyword evidence="1 2" id="KW-0238">DNA-binding</keyword>
<evidence type="ECO:0000313" key="7">
    <source>
        <dbReference type="Proteomes" id="UP000238296"/>
    </source>
</evidence>
<evidence type="ECO:0000256" key="2">
    <source>
        <dbReference type="PROSITE-ProRule" id="PRU00335"/>
    </source>
</evidence>
<dbReference type="SUPFAM" id="SSF46689">
    <property type="entry name" value="Homeodomain-like"/>
    <property type="match status" value="1"/>
</dbReference>
<gene>
    <name evidence="5" type="primary">slmA</name>
    <name evidence="4" type="ORF">BKN37_20820</name>
    <name evidence="5" type="ORF">C1Y40_04665</name>
</gene>
<dbReference type="PROSITE" id="PS50977">
    <property type="entry name" value="HTH_TETR_2"/>
    <property type="match status" value="1"/>
</dbReference>
<reference evidence="5 7" key="2">
    <citation type="journal article" date="2017" name="Int. J. Syst. Evol. Microbiol.">
        <title>Mycobacterium talmoniae sp. nov., a slowly growing mycobacterium isolated from human respiratory samples.</title>
        <authorList>
            <person name="Davidson R.M."/>
            <person name="DeGroote M.A."/>
            <person name="Marola J.L."/>
            <person name="Buss S."/>
            <person name="Jones V."/>
            <person name="McNeil M.R."/>
            <person name="Freifeld A.G."/>
            <person name="Elaine Epperson L."/>
            <person name="Hasan N.A."/>
            <person name="Jackson M."/>
            <person name="Iwen P.C."/>
            <person name="Salfinger M."/>
            <person name="Strong M."/>
        </authorList>
    </citation>
    <scope>NUCLEOTIDE SEQUENCE [LARGE SCALE GENOMIC DNA]</scope>
    <source>
        <strain evidence="5 7">ATCC BAA-2683</strain>
    </source>
</reference>
<dbReference type="Gene3D" id="1.10.357.10">
    <property type="entry name" value="Tetracycline Repressor, domain 2"/>
    <property type="match status" value="1"/>
</dbReference>
<dbReference type="GO" id="GO:0000976">
    <property type="term" value="F:transcription cis-regulatory region binding"/>
    <property type="evidence" value="ECO:0007669"/>
    <property type="project" value="TreeGrafter"/>
</dbReference>
<dbReference type="InterPro" id="IPR001647">
    <property type="entry name" value="HTH_TetR"/>
</dbReference>
<dbReference type="PRINTS" id="PR00455">
    <property type="entry name" value="HTHTETR"/>
</dbReference>
<reference evidence="4 6" key="1">
    <citation type="submission" date="2016-10" db="EMBL/GenBank/DDBJ databases">
        <title>Genome sequence of Mycobacterium talmonii.</title>
        <authorList>
            <person name="Greninger A.L."/>
            <person name="Elliott B."/>
            <person name="Vasireddy S."/>
            <person name="Vasireddy R."/>
        </authorList>
    </citation>
    <scope>NUCLEOTIDE SEQUENCE [LARGE SCALE GENOMIC DNA]</scope>
    <source>
        <strain evidence="4">MO-5499</strain>
        <strain evidence="6">NE-TNMC-100812</strain>
    </source>
</reference>